<keyword evidence="4" id="KW-0479">Metal-binding</keyword>
<dbReference type="PROSITE" id="PS50157">
    <property type="entry name" value="ZINC_FINGER_C2H2_2"/>
    <property type="match status" value="2"/>
</dbReference>
<protein>
    <recommendedName>
        <fullName evidence="18">C2H2-type domain-containing protein</fullName>
    </recommendedName>
</protein>
<dbReference type="GO" id="GO:0008270">
    <property type="term" value="F:zinc ion binding"/>
    <property type="evidence" value="ECO:0007669"/>
    <property type="project" value="UniProtKB-KW"/>
</dbReference>
<dbReference type="SUPFAM" id="SSF54277">
    <property type="entry name" value="CAD &amp; PB1 domains"/>
    <property type="match status" value="1"/>
</dbReference>
<keyword evidence="11" id="KW-0539">Nucleus</keyword>
<evidence type="ECO:0000313" key="17">
    <source>
        <dbReference type="Proteomes" id="UP001153737"/>
    </source>
</evidence>
<dbReference type="PANTHER" id="PTHR24403">
    <property type="entry name" value="ZINC FINGER PROTEIN"/>
    <property type="match status" value="1"/>
</dbReference>
<dbReference type="InterPro" id="IPR050688">
    <property type="entry name" value="Zinc_finger/UBP_domain"/>
</dbReference>
<dbReference type="SMART" id="SM00355">
    <property type="entry name" value="ZnF_C2H2"/>
    <property type="match status" value="2"/>
</dbReference>
<keyword evidence="6 12" id="KW-0863">Zinc-finger</keyword>
<evidence type="ECO:0000256" key="4">
    <source>
        <dbReference type="ARBA" id="ARBA00022723"/>
    </source>
</evidence>
<evidence type="ECO:0000256" key="7">
    <source>
        <dbReference type="ARBA" id="ARBA00022833"/>
    </source>
</evidence>
<evidence type="ECO:0000256" key="3">
    <source>
        <dbReference type="ARBA" id="ARBA00022703"/>
    </source>
</evidence>
<keyword evidence="7" id="KW-0862">Zinc</keyword>
<gene>
    <name evidence="16" type="ORF">PHAECO_LOCUS6216</name>
</gene>
<dbReference type="InterPro" id="IPR013087">
    <property type="entry name" value="Znf_C2H2_type"/>
</dbReference>
<keyword evidence="5" id="KW-0677">Repeat</keyword>
<reference evidence="16" key="1">
    <citation type="submission" date="2022-01" db="EMBL/GenBank/DDBJ databases">
        <authorList>
            <person name="King R."/>
        </authorList>
    </citation>
    <scope>NUCLEOTIDE SEQUENCE</scope>
</reference>
<dbReference type="PANTHER" id="PTHR24403:SF67">
    <property type="entry name" value="FI01116P-RELATED"/>
    <property type="match status" value="1"/>
</dbReference>
<organism evidence="16 17">
    <name type="scientific">Phaedon cochleariae</name>
    <name type="common">Mustard beetle</name>
    <dbReference type="NCBI Taxonomy" id="80249"/>
    <lineage>
        <taxon>Eukaryota</taxon>
        <taxon>Metazoa</taxon>
        <taxon>Ecdysozoa</taxon>
        <taxon>Arthropoda</taxon>
        <taxon>Hexapoda</taxon>
        <taxon>Insecta</taxon>
        <taxon>Pterygota</taxon>
        <taxon>Neoptera</taxon>
        <taxon>Endopterygota</taxon>
        <taxon>Coleoptera</taxon>
        <taxon>Polyphaga</taxon>
        <taxon>Cucujiformia</taxon>
        <taxon>Chrysomeloidea</taxon>
        <taxon>Chrysomelidae</taxon>
        <taxon>Chrysomelinae</taxon>
        <taxon>Chrysomelini</taxon>
        <taxon>Phaedon</taxon>
    </lineage>
</organism>
<dbReference type="Gene3D" id="3.10.20.10">
    <property type="match status" value="1"/>
</dbReference>
<feature type="domain" description="C2H2-type" evidence="14">
    <location>
        <begin position="267"/>
        <end position="294"/>
    </location>
</feature>
<reference evidence="16" key="2">
    <citation type="submission" date="2022-10" db="EMBL/GenBank/DDBJ databases">
        <authorList>
            <consortium name="ENA_rothamsted_submissions"/>
            <consortium name="culmorum"/>
            <person name="King R."/>
        </authorList>
    </citation>
    <scope>NUCLEOTIDE SEQUENCE</scope>
</reference>
<dbReference type="PROSITE" id="PS51135">
    <property type="entry name" value="CIDE_N"/>
    <property type="match status" value="1"/>
</dbReference>
<evidence type="ECO:0000256" key="8">
    <source>
        <dbReference type="ARBA" id="ARBA00023015"/>
    </source>
</evidence>
<dbReference type="AlphaFoldDB" id="A0A9N9X2K8"/>
<name>A0A9N9X2K8_PHACE</name>
<evidence type="ECO:0000256" key="9">
    <source>
        <dbReference type="ARBA" id="ARBA00023125"/>
    </source>
</evidence>
<dbReference type="Gene3D" id="3.30.160.60">
    <property type="entry name" value="Classic Zinc Finger"/>
    <property type="match status" value="1"/>
</dbReference>
<keyword evidence="8" id="KW-0805">Transcription regulation</keyword>
<evidence type="ECO:0008006" key="18">
    <source>
        <dbReference type="Google" id="ProtNLM"/>
    </source>
</evidence>
<dbReference type="EMBL" id="OU896708">
    <property type="protein sequence ID" value="CAG9818630.1"/>
    <property type="molecule type" value="Genomic_DNA"/>
</dbReference>
<dbReference type="GO" id="GO:0010468">
    <property type="term" value="P:regulation of gene expression"/>
    <property type="evidence" value="ECO:0007669"/>
    <property type="project" value="TreeGrafter"/>
</dbReference>
<comment type="subcellular location">
    <subcellularLocation>
        <location evidence="1">Nucleus</location>
    </subcellularLocation>
</comment>
<proteinExistence type="inferred from homology"/>
<dbReference type="GO" id="GO:0006915">
    <property type="term" value="P:apoptotic process"/>
    <property type="evidence" value="ECO:0007669"/>
    <property type="project" value="UniProtKB-UniRule"/>
</dbReference>
<dbReference type="FunFam" id="3.30.160.60:FF:000075">
    <property type="entry name" value="Putative zinc finger protein 536"/>
    <property type="match status" value="1"/>
</dbReference>
<feature type="domain" description="CIDE-N" evidence="15">
    <location>
        <begin position="10"/>
        <end position="89"/>
    </location>
</feature>
<dbReference type="InterPro" id="IPR036236">
    <property type="entry name" value="Znf_C2H2_sf"/>
</dbReference>
<evidence type="ECO:0000256" key="10">
    <source>
        <dbReference type="ARBA" id="ARBA00023163"/>
    </source>
</evidence>
<dbReference type="Pfam" id="PF02017">
    <property type="entry name" value="CIDE-N"/>
    <property type="match status" value="1"/>
</dbReference>
<keyword evidence="17" id="KW-1185">Reference proteome</keyword>
<evidence type="ECO:0000256" key="2">
    <source>
        <dbReference type="ARBA" id="ARBA00006991"/>
    </source>
</evidence>
<dbReference type="GO" id="GO:0005634">
    <property type="term" value="C:nucleus"/>
    <property type="evidence" value="ECO:0007669"/>
    <property type="project" value="UniProtKB-SubCell"/>
</dbReference>
<evidence type="ECO:0000256" key="1">
    <source>
        <dbReference type="ARBA" id="ARBA00004123"/>
    </source>
</evidence>
<evidence type="ECO:0000256" key="5">
    <source>
        <dbReference type="ARBA" id="ARBA00022737"/>
    </source>
</evidence>
<dbReference type="Proteomes" id="UP001153737">
    <property type="component" value="Chromosome 2"/>
</dbReference>
<dbReference type="GO" id="GO:0003677">
    <property type="term" value="F:DNA binding"/>
    <property type="evidence" value="ECO:0007669"/>
    <property type="project" value="UniProtKB-KW"/>
</dbReference>
<keyword evidence="9" id="KW-0238">DNA-binding</keyword>
<evidence type="ECO:0000256" key="11">
    <source>
        <dbReference type="ARBA" id="ARBA00023242"/>
    </source>
</evidence>
<keyword evidence="3 13" id="KW-0053">Apoptosis</keyword>
<evidence type="ECO:0000256" key="12">
    <source>
        <dbReference type="PROSITE-ProRule" id="PRU00042"/>
    </source>
</evidence>
<evidence type="ECO:0000256" key="6">
    <source>
        <dbReference type="ARBA" id="ARBA00022771"/>
    </source>
</evidence>
<keyword evidence="10" id="KW-0804">Transcription</keyword>
<sequence>MNIFPAQSSDKLVFKIWNSTRHKKTIVTMRESEENLLLRLITKASEKLKILGTELVLESDGTKIDEDEVLKLIKYEILILLQPGEEWKKPKYDPPNSTKPNSEQDTYDTIDESFGYAQNNMDLGSKEPNTGHRHNEEDSSNCLCKFKIPWEEIFSRNILMACEQGNRDKRLITIIIHGVVNKMRESKSCFASQSQASKMVTKQIISRFPLTFRELDENDFLEFDQILIPPTIKKLLDKSRMKKEQKELVEKAQDNRIRPGYSPDSQFACRHCGKRYKWKSTMRRHEQDECGDQEPKFQCPYCPYKAKQKGNLRVHVRKHHSPLNPEEFKTDINQNVQI</sequence>
<feature type="domain" description="C2H2-type" evidence="14">
    <location>
        <begin position="297"/>
        <end position="325"/>
    </location>
</feature>
<dbReference type="SMART" id="SM00266">
    <property type="entry name" value="CAD"/>
    <property type="match status" value="1"/>
</dbReference>
<comment type="similarity">
    <text evidence="2">Belongs to the krueppel C2H2-type zinc-finger protein family.</text>
</comment>
<accession>A0A9N9X2K8</accession>
<evidence type="ECO:0000313" key="16">
    <source>
        <dbReference type="EMBL" id="CAG9818630.1"/>
    </source>
</evidence>
<dbReference type="SUPFAM" id="SSF57667">
    <property type="entry name" value="beta-beta-alpha zinc fingers"/>
    <property type="match status" value="1"/>
</dbReference>
<dbReference type="Pfam" id="PF13909">
    <property type="entry name" value="zf-H2C2_5"/>
    <property type="match status" value="1"/>
</dbReference>
<dbReference type="OrthoDB" id="6675812at2759"/>
<evidence type="ECO:0000259" key="15">
    <source>
        <dbReference type="PROSITE" id="PS51135"/>
    </source>
</evidence>
<evidence type="ECO:0000256" key="13">
    <source>
        <dbReference type="PROSITE-ProRule" id="PRU00447"/>
    </source>
</evidence>
<dbReference type="InterPro" id="IPR003508">
    <property type="entry name" value="CIDE-N_dom"/>
</dbReference>
<evidence type="ECO:0000259" key="14">
    <source>
        <dbReference type="PROSITE" id="PS50157"/>
    </source>
</evidence>